<evidence type="ECO:0000256" key="3">
    <source>
        <dbReference type="ARBA" id="ARBA00022801"/>
    </source>
</evidence>
<feature type="domain" description="dUTPase-like" evidence="5">
    <location>
        <begin position="203"/>
        <end position="330"/>
    </location>
</feature>
<dbReference type="GO" id="GO:0046081">
    <property type="term" value="P:dUTP catabolic process"/>
    <property type="evidence" value="ECO:0007669"/>
    <property type="project" value="InterPro"/>
</dbReference>
<dbReference type="InterPro" id="IPR036157">
    <property type="entry name" value="dUTPase-like_sf"/>
</dbReference>
<evidence type="ECO:0000256" key="1">
    <source>
        <dbReference type="ARBA" id="ARBA00006581"/>
    </source>
</evidence>
<dbReference type="InterPro" id="IPR027434">
    <property type="entry name" value="Homing_endonucl"/>
</dbReference>
<evidence type="ECO:0000256" key="2">
    <source>
        <dbReference type="ARBA" id="ARBA00012379"/>
    </source>
</evidence>
<dbReference type="InterPro" id="IPR033704">
    <property type="entry name" value="dUTPase_trimeric"/>
</dbReference>
<protein>
    <recommendedName>
        <fullName evidence="2">dUTP diphosphatase</fullName>
        <ecNumber evidence="2">3.6.1.23</ecNumber>
    </recommendedName>
</protein>
<dbReference type="Gene3D" id="2.70.40.10">
    <property type="match status" value="1"/>
</dbReference>
<dbReference type="PANTHER" id="PTHR11241:SF0">
    <property type="entry name" value="DEOXYURIDINE 5'-TRIPHOSPHATE NUCLEOTIDOHYDROLASE"/>
    <property type="match status" value="1"/>
</dbReference>
<accession>A0A6C0H3S1</accession>
<dbReference type="CDD" id="cd07557">
    <property type="entry name" value="trimeric_dUTPase"/>
    <property type="match status" value="1"/>
</dbReference>
<evidence type="ECO:0000256" key="4">
    <source>
        <dbReference type="ARBA" id="ARBA00023080"/>
    </source>
</evidence>
<keyword evidence="3" id="KW-0378">Hydrolase</keyword>
<reference evidence="6" key="1">
    <citation type="journal article" date="2020" name="Nature">
        <title>Giant virus diversity and host interactions through global metagenomics.</title>
        <authorList>
            <person name="Schulz F."/>
            <person name="Roux S."/>
            <person name="Paez-Espino D."/>
            <person name="Jungbluth S."/>
            <person name="Walsh D.A."/>
            <person name="Denef V.J."/>
            <person name="McMahon K.D."/>
            <person name="Konstantinidis K.T."/>
            <person name="Eloe-Fadrosh E.A."/>
            <person name="Kyrpides N.C."/>
            <person name="Woyke T."/>
        </authorList>
    </citation>
    <scope>NUCLEOTIDE SEQUENCE</scope>
    <source>
        <strain evidence="6">GVMAG-M-3300023179-62</strain>
    </source>
</reference>
<dbReference type="EMBL" id="MN739861">
    <property type="protein sequence ID" value="QHT75030.1"/>
    <property type="molecule type" value="Genomic_DNA"/>
</dbReference>
<keyword evidence="4" id="KW-0546">Nucleotide metabolism</keyword>
<evidence type="ECO:0000259" key="5">
    <source>
        <dbReference type="Pfam" id="PF00692"/>
    </source>
</evidence>
<dbReference type="Pfam" id="PF00692">
    <property type="entry name" value="dUTPase"/>
    <property type="match status" value="1"/>
</dbReference>
<sequence>MMEHNFLENIDTSNKAYLLGWIAACGIIVENQIVIETSEKNLEMIKILRDIVSHDIPIKKDGNLVSVSIFSSKMADDVINHLQWPVSFPVSIEDELKWDFVRGYFDCSGFITVKHGYPSCFIGSPRLSMLEDIHDFCGGKAQICDDVCEWRGANAIEFLSRMYNNAEMFLREKRDTFISLANQQTSSLNRLPVFKWARTIANAPKPSKNRFSDSGYDLHLIKKIKVQAGVHYFDTGIQVQPENGYYFDLVGRSSISKTGWMVANNIGIIDASYTGTIIVALVKIDPDALELELPCKLVQLIPRQLILMEPIEVDSLDDTERGAKGFGSSGK</sequence>
<dbReference type="InterPro" id="IPR008181">
    <property type="entry name" value="dUTPase"/>
</dbReference>
<dbReference type="AlphaFoldDB" id="A0A6C0H3S1"/>
<dbReference type="GO" id="GO:0006226">
    <property type="term" value="P:dUMP biosynthetic process"/>
    <property type="evidence" value="ECO:0007669"/>
    <property type="project" value="InterPro"/>
</dbReference>
<dbReference type="GO" id="GO:0000287">
    <property type="term" value="F:magnesium ion binding"/>
    <property type="evidence" value="ECO:0007669"/>
    <property type="project" value="InterPro"/>
</dbReference>
<dbReference type="Gene3D" id="3.10.28.10">
    <property type="entry name" value="Homing endonucleases"/>
    <property type="match status" value="1"/>
</dbReference>
<dbReference type="GO" id="GO:0004170">
    <property type="term" value="F:dUTP diphosphatase activity"/>
    <property type="evidence" value="ECO:0007669"/>
    <property type="project" value="UniProtKB-EC"/>
</dbReference>
<name>A0A6C0H3S1_9ZZZZ</name>
<organism evidence="6">
    <name type="scientific">viral metagenome</name>
    <dbReference type="NCBI Taxonomy" id="1070528"/>
    <lineage>
        <taxon>unclassified sequences</taxon>
        <taxon>metagenomes</taxon>
        <taxon>organismal metagenomes</taxon>
    </lineage>
</organism>
<comment type="similarity">
    <text evidence="1">Belongs to the dUTPase family.</text>
</comment>
<dbReference type="EC" id="3.6.1.23" evidence="2"/>
<proteinExistence type="inferred from homology"/>
<dbReference type="InterPro" id="IPR029054">
    <property type="entry name" value="dUTPase-like"/>
</dbReference>
<dbReference type="PANTHER" id="PTHR11241">
    <property type="entry name" value="DEOXYURIDINE 5'-TRIPHOSPHATE NUCLEOTIDOHYDROLASE"/>
    <property type="match status" value="1"/>
</dbReference>
<dbReference type="SUPFAM" id="SSF51283">
    <property type="entry name" value="dUTPase-like"/>
    <property type="match status" value="1"/>
</dbReference>
<evidence type="ECO:0000313" key="6">
    <source>
        <dbReference type="EMBL" id="QHT75030.1"/>
    </source>
</evidence>